<protein>
    <submittedName>
        <fullName evidence="2">DUF1540 domain-containing protein</fullName>
    </submittedName>
</protein>
<dbReference type="Proteomes" id="UP000595254">
    <property type="component" value="Chromosome"/>
</dbReference>
<reference evidence="2 3" key="1">
    <citation type="submission" date="2021-01" db="EMBL/GenBank/DDBJ databases">
        <title>FDA dAtabase for Regulatory Grade micrObial Sequences (FDA-ARGOS): Supporting development and validation of Infectious Disease Dx tests.</title>
        <authorList>
            <person name="Nelson B."/>
            <person name="Plummer A."/>
            <person name="Tallon L."/>
            <person name="Sadzewicz L."/>
            <person name="Zhao X."/>
            <person name="Boylan J."/>
            <person name="Ott S."/>
            <person name="Bowen H."/>
            <person name="Vavikolanu K."/>
            <person name="Mehta A."/>
            <person name="Aluvathingal J."/>
            <person name="Nadendla S."/>
            <person name="Myers T."/>
            <person name="Yan Y."/>
            <person name="Sichtig H."/>
        </authorList>
    </citation>
    <scope>NUCLEOTIDE SEQUENCE [LARGE SCALE GENOMIC DNA]</scope>
    <source>
        <strain evidence="2 3">FDAARGOS_1161</strain>
    </source>
</reference>
<sequence>MPHGVKCSVDSCHFWRNGNRCSADHINVVSYTEERARTSEEVACKTFRPNENL</sequence>
<keyword evidence="3" id="KW-1185">Reference proteome</keyword>
<evidence type="ECO:0000313" key="3">
    <source>
        <dbReference type="Proteomes" id="UP000595254"/>
    </source>
</evidence>
<proteinExistence type="predicted"/>
<organism evidence="2 3">
    <name type="scientific">Peribacillus psychrosaccharolyticus</name>
    <name type="common">Bacillus psychrosaccharolyticus</name>
    <dbReference type="NCBI Taxonomy" id="1407"/>
    <lineage>
        <taxon>Bacteria</taxon>
        <taxon>Bacillati</taxon>
        <taxon>Bacillota</taxon>
        <taxon>Bacilli</taxon>
        <taxon>Bacillales</taxon>
        <taxon>Bacillaceae</taxon>
        <taxon>Peribacillus</taxon>
    </lineage>
</organism>
<dbReference type="Pfam" id="PF07561">
    <property type="entry name" value="DUF1540"/>
    <property type="match status" value="1"/>
</dbReference>
<dbReference type="AlphaFoldDB" id="A0A974NKM1"/>
<dbReference type="InterPro" id="IPR011437">
    <property type="entry name" value="DUF1540"/>
</dbReference>
<feature type="domain" description="DUF1540" evidence="1">
    <location>
        <begin position="5"/>
        <end position="47"/>
    </location>
</feature>
<dbReference type="RefSeq" id="WP_081704830.1">
    <property type="nucleotide sequence ID" value="NZ_CP068053.1"/>
</dbReference>
<dbReference type="KEGG" id="ppsr:I6J18_17830"/>
<gene>
    <name evidence="2" type="ORF">I6J18_17830</name>
</gene>
<accession>A0A974NKM1</accession>
<dbReference type="EMBL" id="CP068053">
    <property type="protein sequence ID" value="QQS99443.1"/>
    <property type="molecule type" value="Genomic_DNA"/>
</dbReference>
<evidence type="ECO:0000259" key="1">
    <source>
        <dbReference type="Pfam" id="PF07561"/>
    </source>
</evidence>
<evidence type="ECO:0000313" key="2">
    <source>
        <dbReference type="EMBL" id="QQS99443.1"/>
    </source>
</evidence>
<name>A0A974NKM1_PERPY</name>